<dbReference type="RefSeq" id="XP_001027156.1">
    <property type="nucleotide sequence ID" value="XM_001027156.1"/>
</dbReference>
<dbReference type="Pfam" id="PF01138">
    <property type="entry name" value="RNase_PH"/>
    <property type="match status" value="1"/>
</dbReference>
<dbReference type="AlphaFoldDB" id="Q24GF7"/>
<dbReference type="GO" id="GO:0000467">
    <property type="term" value="P:exonucleolytic trimming to generate mature 3'-end of 5.8S rRNA from tricistronic rRNA transcript (SSU-rRNA, 5.8S rRNA, LSU-rRNA)"/>
    <property type="evidence" value="ECO:0007669"/>
    <property type="project" value="TreeGrafter"/>
</dbReference>
<reference evidence="9" key="1">
    <citation type="journal article" date="2006" name="PLoS Biol.">
        <title>Macronuclear genome sequence of the ciliate Tetrahymena thermophila, a model eukaryote.</title>
        <authorList>
            <person name="Eisen J.A."/>
            <person name="Coyne R.S."/>
            <person name="Wu M."/>
            <person name="Wu D."/>
            <person name="Thiagarajan M."/>
            <person name="Wortman J.R."/>
            <person name="Badger J.H."/>
            <person name="Ren Q."/>
            <person name="Amedeo P."/>
            <person name="Jones K.M."/>
            <person name="Tallon L.J."/>
            <person name="Delcher A.L."/>
            <person name="Salzberg S.L."/>
            <person name="Silva J.C."/>
            <person name="Haas B.J."/>
            <person name="Majoros W.H."/>
            <person name="Farzad M."/>
            <person name="Carlton J.M."/>
            <person name="Smith R.K. Jr."/>
            <person name="Garg J."/>
            <person name="Pearlman R.E."/>
            <person name="Karrer K.M."/>
            <person name="Sun L."/>
            <person name="Manning G."/>
            <person name="Elde N.C."/>
            <person name="Turkewitz A.P."/>
            <person name="Asai D.J."/>
            <person name="Wilkes D.E."/>
            <person name="Wang Y."/>
            <person name="Cai H."/>
            <person name="Collins K."/>
            <person name="Stewart B.A."/>
            <person name="Lee S.R."/>
            <person name="Wilamowska K."/>
            <person name="Weinberg Z."/>
            <person name="Ruzzo W.L."/>
            <person name="Wloga D."/>
            <person name="Gaertig J."/>
            <person name="Frankel J."/>
            <person name="Tsao C.-C."/>
            <person name="Gorovsky M.A."/>
            <person name="Keeling P.J."/>
            <person name="Waller R.F."/>
            <person name="Patron N.J."/>
            <person name="Cherry J.M."/>
            <person name="Stover N.A."/>
            <person name="Krieger C.J."/>
            <person name="del Toro C."/>
            <person name="Ryder H.F."/>
            <person name="Williamson S.C."/>
            <person name="Barbeau R.A."/>
            <person name="Hamilton E.P."/>
            <person name="Orias E."/>
        </authorList>
    </citation>
    <scope>NUCLEOTIDE SEQUENCE [LARGE SCALE GENOMIC DNA]</scope>
    <source>
        <strain evidence="9">SB210</strain>
    </source>
</reference>
<dbReference type="GO" id="GO:0071038">
    <property type="term" value="P:TRAMP-dependent tRNA surveillance pathway"/>
    <property type="evidence" value="ECO:0007669"/>
    <property type="project" value="TreeGrafter"/>
</dbReference>
<evidence type="ECO:0000313" key="8">
    <source>
        <dbReference type="EMBL" id="EAS06914.1"/>
    </source>
</evidence>
<dbReference type="GO" id="GO:0071028">
    <property type="term" value="P:nuclear mRNA surveillance"/>
    <property type="evidence" value="ECO:0007669"/>
    <property type="project" value="TreeGrafter"/>
</dbReference>
<evidence type="ECO:0000313" key="9">
    <source>
        <dbReference type="Proteomes" id="UP000009168"/>
    </source>
</evidence>
<dbReference type="SUPFAM" id="SSF54211">
    <property type="entry name" value="Ribosomal protein S5 domain 2-like"/>
    <property type="match status" value="1"/>
</dbReference>
<evidence type="ECO:0000256" key="4">
    <source>
        <dbReference type="ARBA" id="ARBA00022490"/>
    </source>
</evidence>
<dbReference type="OMA" id="KCWILNI"/>
<dbReference type="InterPro" id="IPR027408">
    <property type="entry name" value="PNPase/RNase_PH_dom_sf"/>
</dbReference>
<dbReference type="GeneID" id="7838628"/>
<dbReference type="PANTHER" id="PTHR11097:SF8">
    <property type="entry name" value="EXOSOME COMPLEX COMPONENT RRP42"/>
    <property type="match status" value="1"/>
</dbReference>
<comment type="subcellular location">
    <subcellularLocation>
        <location evidence="1">Cytoplasm</location>
    </subcellularLocation>
    <subcellularLocation>
        <location evidence="2">Nucleus</location>
        <location evidence="2">Nucleolus</location>
    </subcellularLocation>
</comment>
<keyword evidence="9" id="KW-1185">Reference proteome</keyword>
<dbReference type="HOGENOM" id="CLU_901189_0_0_1"/>
<gene>
    <name evidence="8" type="ORF">TTHERM_00726340</name>
</gene>
<evidence type="ECO:0000259" key="7">
    <source>
        <dbReference type="Pfam" id="PF01138"/>
    </source>
</evidence>
<dbReference type="STRING" id="312017.Q24GF7"/>
<accession>Q24GF7</accession>
<dbReference type="GO" id="GO:0034475">
    <property type="term" value="P:U4 snRNA 3'-end processing"/>
    <property type="evidence" value="ECO:0007669"/>
    <property type="project" value="TreeGrafter"/>
</dbReference>
<dbReference type="GO" id="GO:0071035">
    <property type="term" value="P:nuclear polyadenylation-dependent rRNA catabolic process"/>
    <property type="evidence" value="ECO:0007669"/>
    <property type="project" value="TreeGrafter"/>
</dbReference>
<name>Q24GF7_TETTS</name>
<evidence type="ECO:0000256" key="2">
    <source>
        <dbReference type="ARBA" id="ARBA00004604"/>
    </source>
</evidence>
<keyword evidence="4" id="KW-0963">Cytoplasm</keyword>
<dbReference type="GO" id="GO:0000177">
    <property type="term" value="C:cytoplasmic exosome (RNase complex)"/>
    <property type="evidence" value="ECO:0007669"/>
    <property type="project" value="TreeGrafter"/>
</dbReference>
<dbReference type="GO" id="GO:0034476">
    <property type="term" value="P:U5 snRNA 3'-end processing"/>
    <property type="evidence" value="ECO:0007669"/>
    <property type="project" value="TreeGrafter"/>
</dbReference>
<dbReference type="EMBL" id="GG662257">
    <property type="protein sequence ID" value="EAS06914.1"/>
    <property type="molecule type" value="Genomic_DNA"/>
</dbReference>
<dbReference type="FunCoup" id="Q24GF7">
    <property type="interactions" value="273"/>
</dbReference>
<evidence type="ECO:0000256" key="3">
    <source>
        <dbReference type="ARBA" id="ARBA00006678"/>
    </source>
</evidence>
<evidence type="ECO:0000256" key="6">
    <source>
        <dbReference type="ARBA" id="ARBA00042523"/>
    </source>
</evidence>
<dbReference type="Proteomes" id="UP000009168">
    <property type="component" value="Unassembled WGS sequence"/>
</dbReference>
<dbReference type="GO" id="GO:0034473">
    <property type="term" value="P:U1 snRNA 3'-end processing"/>
    <property type="evidence" value="ECO:0007669"/>
    <property type="project" value="TreeGrafter"/>
</dbReference>
<comment type="similarity">
    <text evidence="3">Belongs to the RNase PH family.</text>
</comment>
<proteinExistence type="inferred from homology"/>
<dbReference type="GO" id="GO:0000176">
    <property type="term" value="C:nuclear exosome (RNase complex)"/>
    <property type="evidence" value="ECO:0007669"/>
    <property type="project" value="TreeGrafter"/>
</dbReference>
<protein>
    <recommendedName>
        <fullName evidence="6">Ribosomal RNA-processing protein 42</fullName>
    </recommendedName>
</protein>
<dbReference type="InParanoid" id="Q24GF7"/>
<evidence type="ECO:0000256" key="1">
    <source>
        <dbReference type="ARBA" id="ARBA00004496"/>
    </source>
</evidence>
<dbReference type="KEGG" id="tet:TTHERM_00726340"/>
<dbReference type="GO" id="GO:0005730">
    <property type="term" value="C:nucleolus"/>
    <property type="evidence" value="ECO:0007669"/>
    <property type="project" value="UniProtKB-SubCell"/>
</dbReference>
<dbReference type="GO" id="GO:0035925">
    <property type="term" value="F:mRNA 3'-UTR AU-rich region binding"/>
    <property type="evidence" value="ECO:0007669"/>
    <property type="project" value="TreeGrafter"/>
</dbReference>
<dbReference type="OrthoDB" id="272245at2759"/>
<dbReference type="PANTHER" id="PTHR11097">
    <property type="entry name" value="EXOSOME COMPLEX EXONUCLEASE RIBOSOMAL RNA PROCESSING PROTEIN"/>
    <property type="match status" value="1"/>
</dbReference>
<feature type="domain" description="Exoribonuclease phosphorolytic" evidence="7">
    <location>
        <begin position="30"/>
        <end position="161"/>
    </location>
</feature>
<sequence length="270" mass="30631">MNTKSSPGQIEFIRDGFKINIRGDGRKNDQSREYLIQTGQLKQANGSSFISLNDNSVNIYTGIKVEIGETDNDEGKIILKIESAQRTEQNRDQENHINSDKNTLIYLEALLNKYLIQNICKKSLCIVEKKKCWILNIDVFILESVEIAYLNLMAAGINAALEDLVLPKISITHNNLTNEDEITLIEEQFQSFSISRDFKMPKILLIGQIDRILVGDLTVDEYYSVENKYIVVVDVYENKIISIKKTGSGFLPPEDYAKIVQFALSSALKK</sequence>
<dbReference type="Gene3D" id="3.30.230.70">
    <property type="entry name" value="GHMP Kinase, N-terminal domain"/>
    <property type="match status" value="1"/>
</dbReference>
<dbReference type="eggNOG" id="KOG1612">
    <property type="taxonomic scope" value="Eukaryota"/>
</dbReference>
<organism evidence="8 9">
    <name type="scientific">Tetrahymena thermophila (strain SB210)</name>
    <dbReference type="NCBI Taxonomy" id="312017"/>
    <lineage>
        <taxon>Eukaryota</taxon>
        <taxon>Sar</taxon>
        <taxon>Alveolata</taxon>
        <taxon>Ciliophora</taxon>
        <taxon>Intramacronucleata</taxon>
        <taxon>Oligohymenophorea</taxon>
        <taxon>Hymenostomatida</taxon>
        <taxon>Tetrahymenina</taxon>
        <taxon>Tetrahymenidae</taxon>
        <taxon>Tetrahymena</taxon>
    </lineage>
</organism>
<keyword evidence="5" id="KW-0271">Exosome</keyword>
<evidence type="ECO:0000256" key="5">
    <source>
        <dbReference type="ARBA" id="ARBA00022835"/>
    </source>
</evidence>
<dbReference type="InterPro" id="IPR020568">
    <property type="entry name" value="Ribosomal_Su5_D2-typ_SF"/>
</dbReference>
<dbReference type="InterPro" id="IPR001247">
    <property type="entry name" value="ExoRNase_PH_dom1"/>
</dbReference>
<dbReference type="GO" id="GO:0016075">
    <property type="term" value="P:rRNA catabolic process"/>
    <property type="evidence" value="ECO:0007669"/>
    <property type="project" value="TreeGrafter"/>
</dbReference>
<dbReference type="InterPro" id="IPR050590">
    <property type="entry name" value="Exosome_comp_Rrp42_subfam"/>
</dbReference>